<dbReference type="PANTHER" id="PTHR34700:SF4">
    <property type="entry name" value="PHAGE-LIKE ELEMENT PBSX PROTEIN XKDP"/>
    <property type="match status" value="1"/>
</dbReference>
<dbReference type="EMBL" id="JADKBR010000018">
    <property type="protein sequence ID" value="MBK8891659.1"/>
    <property type="molecule type" value="Genomic_DNA"/>
</dbReference>
<dbReference type="InterPro" id="IPR036779">
    <property type="entry name" value="LysM_dom_sf"/>
</dbReference>
<dbReference type="PROSITE" id="PS51782">
    <property type="entry name" value="LYSM"/>
    <property type="match status" value="1"/>
</dbReference>
<dbReference type="Gene3D" id="3.10.350.10">
    <property type="entry name" value="LysM domain"/>
    <property type="match status" value="1"/>
</dbReference>
<dbReference type="InterPro" id="IPR052196">
    <property type="entry name" value="Bact_Kbp"/>
</dbReference>
<reference evidence="3" key="1">
    <citation type="submission" date="2020-10" db="EMBL/GenBank/DDBJ databases">
        <title>Connecting structure to function with the recovery of over 1000 high-quality activated sludge metagenome-assembled genomes encoding full-length rRNA genes using long-read sequencing.</title>
        <authorList>
            <person name="Singleton C.M."/>
            <person name="Petriglieri F."/>
            <person name="Kristensen J.M."/>
            <person name="Kirkegaard R.H."/>
            <person name="Michaelsen T.Y."/>
            <person name="Andersen M.H."/>
            <person name="Karst S.M."/>
            <person name="Dueholm M.S."/>
            <person name="Nielsen P.H."/>
            <person name="Albertsen M."/>
        </authorList>
    </citation>
    <scope>NUCLEOTIDE SEQUENCE</scope>
    <source>
        <strain evidence="3">OdNE_18-Q3-R46-58_BAT3C.305</strain>
    </source>
</reference>
<dbReference type="CDD" id="cd00118">
    <property type="entry name" value="LysM"/>
    <property type="match status" value="1"/>
</dbReference>
<feature type="chain" id="PRO_5038898506" evidence="1">
    <location>
        <begin position="20"/>
        <end position="347"/>
    </location>
</feature>
<dbReference type="Pfam" id="PF01476">
    <property type="entry name" value="LysM"/>
    <property type="match status" value="1"/>
</dbReference>
<evidence type="ECO:0000256" key="1">
    <source>
        <dbReference type="SAM" id="SignalP"/>
    </source>
</evidence>
<feature type="domain" description="LysM" evidence="2">
    <location>
        <begin position="31"/>
        <end position="80"/>
    </location>
</feature>
<keyword evidence="1" id="KW-0732">Signal</keyword>
<dbReference type="SUPFAM" id="SSF54106">
    <property type="entry name" value="LysM domain"/>
    <property type="match status" value="1"/>
</dbReference>
<proteinExistence type="predicted"/>
<organism evidence="3 4">
    <name type="scientific">Candidatus Dechloromonas phosphorivorans</name>
    <dbReference type="NCBI Taxonomy" id="2899244"/>
    <lineage>
        <taxon>Bacteria</taxon>
        <taxon>Pseudomonadati</taxon>
        <taxon>Pseudomonadota</taxon>
        <taxon>Betaproteobacteria</taxon>
        <taxon>Rhodocyclales</taxon>
        <taxon>Azonexaceae</taxon>
        <taxon>Dechloromonas</taxon>
    </lineage>
</organism>
<evidence type="ECO:0000259" key="2">
    <source>
        <dbReference type="PROSITE" id="PS51782"/>
    </source>
</evidence>
<dbReference type="PANTHER" id="PTHR34700">
    <property type="entry name" value="POTASSIUM BINDING PROTEIN KBP"/>
    <property type="match status" value="1"/>
</dbReference>
<dbReference type="InterPro" id="IPR018392">
    <property type="entry name" value="LysM"/>
</dbReference>
<dbReference type="Proteomes" id="UP000808146">
    <property type="component" value="Unassembled WGS sequence"/>
</dbReference>
<gene>
    <name evidence="3" type="ORF">IPN75_15405</name>
</gene>
<name>A0A9D7LSI8_9RHOO</name>
<evidence type="ECO:0000313" key="4">
    <source>
        <dbReference type="Proteomes" id="UP000808146"/>
    </source>
</evidence>
<feature type="signal peptide" evidence="1">
    <location>
        <begin position="1"/>
        <end position="19"/>
    </location>
</feature>
<sequence>MVRIISALILAVTAVCASAAEPLQLVDNPPDRHVVVRGDTLWGISGKFLKEPWRWPEIWNMNREQIKNPHLIYPGEVVYLDRSGKSPRLRVGKPVKSAAGGTIKLEPQIYSSSVRQAIPSIPPNQIEPFLSQPLVVEEGQLDNVPRIVAGPEYRGMMGNGDPAFATAIPDASVVNWNIFRPGKPLKDPDTGDVIGYEAFFLGNASLVQPGEPAVLQIIVAKEEIMRGDRLLPAPPANIISYVPHRPDNQVDARVMTIYGGVSEGGKASIVTLNRGRNDGLEVGNVLALFRNRISSAIDQDTMRRVDQPIPEQRYALVFVFRVFNRVSYALVLESSVPVTVGDFARNP</sequence>
<accession>A0A9D7LSI8</accession>
<comment type="caution">
    <text evidence="3">The sequence shown here is derived from an EMBL/GenBank/DDBJ whole genome shotgun (WGS) entry which is preliminary data.</text>
</comment>
<evidence type="ECO:0000313" key="3">
    <source>
        <dbReference type="EMBL" id="MBK8891659.1"/>
    </source>
</evidence>
<protein>
    <submittedName>
        <fullName evidence="3">LysM peptidoglycan-binding domain-containing protein</fullName>
    </submittedName>
</protein>
<dbReference type="SMART" id="SM00257">
    <property type="entry name" value="LysM"/>
    <property type="match status" value="1"/>
</dbReference>
<dbReference type="AlphaFoldDB" id="A0A9D7LSI8"/>